<dbReference type="PANTHER" id="PTHR22906:SF43">
    <property type="entry name" value="PROPERDIN"/>
    <property type="match status" value="1"/>
</dbReference>
<dbReference type="InterPro" id="IPR014044">
    <property type="entry name" value="CAP_dom"/>
</dbReference>
<evidence type="ECO:0000256" key="6">
    <source>
        <dbReference type="ARBA" id="ARBA00023157"/>
    </source>
</evidence>
<dbReference type="SUPFAM" id="SSF82895">
    <property type="entry name" value="TSP-1 type 1 repeat"/>
    <property type="match status" value="5"/>
</dbReference>
<dbReference type="Pfam" id="PF00090">
    <property type="entry name" value="TSP_1"/>
    <property type="match status" value="5"/>
</dbReference>
<dbReference type="SUPFAM" id="SSF55797">
    <property type="entry name" value="PR-1-like"/>
    <property type="match status" value="1"/>
</dbReference>
<dbReference type="GeneTree" id="ENSGT00940000165467"/>
<protein>
    <recommendedName>
        <fullName evidence="8">SCP domain-containing protein</fullName>
    </recommendedName>
</protein>
<dbReference type="Gene3D" id="3.40.33.10">
    <property type="entry name" value="CAP"/>
    <property type="match status" value="1"/>
</dbReference>
<evidence type="ECO:0000256" key="1">
    <source>
        <dbReference type="ARBA" id="ARBA00004613"/>
    </source>
</evidence>
<comment type="subcellular location">
    <subcellularLocation>
        <location evidence="1">Secreted</location>
    </subcellularLocation>
</comment>
<dbReference type="PROSITE" id="PS50092">
    <property type="entry name" value="TSP1"/>
    <property type="match status" value="5"/>
</dbReference>
<dbReference type="InterPro" id="IPR052065">
    <property type="entry name" value="Compl_asym_regulator"/>
</dbReference>
<dbReference type="InterPro" id="IPR001283">
    <property type="entry name" value="CRISP-related"/>
</dbReference>
<evidence type="ECO:0000313" key="10">
    <source>
        <dbReference type="Proteomes" id="UP000008144"/>
    </source>
</evidence>
<dbReference type="GO" id="GO:0005615">
    <property type="term" value="C:extracellular space"/>
    <property type="evidence" value="ECO:0000318"/>
    <property type="project" value="GO_Central"/>
</dbReference>
<keyword evidence="5" id="KW-0677">Repeat</keyword>
<comment type="similarity">
    <text evidence="2">Belongs to the CRISP family.</text>
</comment>
<dbReference type="PROSITE" id="PS01009">
    <property type="entry name" value="CRISP_1"/>
    <property type="match status" value="1"/>
</dbReference>
<evidence type="ECO:0000256" key="2">
    <source>
        <dbReference type="ARBA" id="ARBA00009923"/>
    </source>
</evidence>
<accession>F6QH26</accession>
<dbReference type="PRINTS" id="PR00837">
    <property type="entry name" value="V5TPXLIKE"/>
</dbReference>
<dbReference type="SMART" id="SM00209">
    <property type="entry name" value="TSP1"/>
    <property type="match status" value="4"/>
</dbReference>
<dbReference type="AlphaFoldDB" id="F6QH26"/>
<dbReference type="PRINTS" id="PR00838">
    <property type="entry name" value="V5ALLERGEN"/>
</dbReference>
<dbReference type="Gene3D" id="2.20.100.10">
    <property type="entry name" value="Thrombospondin type-1 (TSP1) repeat"/>
    <property type="match status" value="5"/>
</dbReference>
<reference evidence="9" key="3">
    <citation type="submission" date="2025-09" db="UniProtKB">
        <authorList>
            <consortium name="Ensembl"/>
        </authorList>
    </citation>
    <scope>IDENTIFICATION</scope>
</reference>
<keyword evidence="4 7" id="KW-0732">Signal</keyword>
<evidence type="ECO:0000313" key="9">
    <source>
        <dbReference type="Ensembl" id="ENSCINP00000004942.3"/>
    </source>
</evidence>
<feature type="signal peptide" evidence="7">
    <location>
        <begin position="1"/>
        <end position="24"/>
    </location>
</feature>
<reference evidence="9" key="2">
    <citation type="submission" date="2025-08" db="UniProtKB">
        <authorList>
            <consortium name="Ensembl"/>
        </authorList>
    </citation>
    <scope>IDENTIFICATION</scope>
</reference>
<dbReference type="OMA" id="RECNTFV"/>
<name>F6QH26_CIOIN</name>
<organism evidence="9 10">
    <name type="scientific">Ciona intestinalis</name>
    <name type="common">Transparent sea squirt</name>
    <name type="synonym">Ascidia intestinalis</name>
    <dbReference type="NCBI Taxonomy" id="7719"/>
    <lineage>
        <taxon>Eukaryota</taxon>
        <taxon>Metazoa</taxon>
        <taxon>Chordata</taxon>
        <taxon>Tunicata</taxon>
        <taxon>Ascidiacea</taxon>
        <taxon>Phlebobranchia</taxon>
        <taxon>Cionidae</taxon>
        <taxon>Ciona</taxon>
    </lineage>
</organism>
<proteinExistence type="inferred from homology"/>
<dbReference type="FunFam" id="3.40.33.10:FF:000045">
    <property type="entry name" value="GLIPR1-like protein 1"/>
    <property type="match status" value="1"/>
</dbReference>
<dbReference type="Pfam" id="PF00188">
    <property type="entry name" value="CAP"/>
    <property type="match status" value="1"/>
</dbReference>
<dbReference type="InParanoid" id="F6QH26"/>
<dbReference type="InterPro" id="IPR000884">
    <property type="entry name" value="TSP1_rpt"/>
</dbReference>
<reference evidence="10" key="1">
    <citation type="journal article" date="2002" name="Science">
        <title>The draft genome of Ciona intestinalis: insights into chordate and vertebrate origins.</title>
        <authorList>
            <person name="Dehal P."/>
            <person name="Satou Y."/>
            <person name="Campbell R.K."/>
            <person name="Chapman J."/>
            <person name="Degnan B."/>
            <person name="De Tomaso A."/>
            <person name="Davidson B."/>
            <person name="Di Gregorio A."/>
            <person name="Gelpke M."/>
            <person name="Goodstein D.M."/>
            <person name="Harafuji N."/>
            <person name="Hastings K.E."/>
            <person name="Ho I."/>
            <person name="Hotta K."/>
            <person name="Huang W."/>
            <person name="Kawashima T."/>
            <person name="Lemaire P."/>
            <person name="Martinez D."/>
            <person name="Meinertzhagen I.A."/>
            <person name="Necula S."/>
            <person name="Nonaka M."/>
            <person name="Putnam N."/>
            <person name="Rash S."/>
            <person name="Saiga H."/>
            <person name="Satake M."/>
            <person name="Terry A."/>
            <person name="Yamada L."/>
            <person name="Wang H.G."/>
            <person name="Awazu S."/>
            <person name="Azumi K."/>
            <person name="Boore J."/>
            <person name="Branno M."/>
            <person name="Chin-Bow S."/>
            <person name="DeSantis R."/>
            <person name="Doyle S."/>
            <person name="Francino P."/>
            <person name="Keys D.N."/>
            <person name="Haga S."/>
            <person name="Hayashi H."/>
            <person name="Hino K."/>
            <person name="Imai K.S."/>
            <person name="Inaba K."/>
            <person name="Kano S."/>
            <person name="Kobayashi K."/>
            <person name="Kobayashi M."/>
            <person name="Lee B.I."/>
            <person name="Makabe K.W."/>
            <person name="Manohar C."/>
            <person name="Matassi G."/>
            <person name="Medina M."/>
            <person name="Mochizuki Y."/>
            <person name="Mount S."/>
            <person name="Morishita T."/>
            <person name="Miura S."/>
            <person name="Nakayama A."/>
            <person name="Nishizaka S."/>
            <person name="Nomoto H."/>
            <person name="Ohta F."/>
            <person name="Oishi K."/>
            <person name="Rigoutsos I."/>
            <person name="Sano M."/>
            <person name="Sasaki A."/>
            <person name="Sasakura Y."/>
            <person name="Shoguchi E."/>
            <person name="Shin-i T."/>
            <person name="Spagnuolo A."/>
            <person name="Stainier D."/>
            <person name="Suzuki M.M."/>
            <person name="Tassy O."/>
            <person name="Takatori N."/>
            <person name="Tokuoka M."/>
            <person name="Yagi K."/>
            <person name="Yoshizaki F."/>
            <person name="Wada S."/>
            <person name="Zhang C."/>
            <person name="Hyatt P.D."/>
            <person name="Larimer F."/>
            <person name="Detter C."/>
            <person name="Doggett N."/>
            <person name="Glavina T."/>
            <person name="Hawkins T."/>
            <person name="Richardson P."/>
            <person name="Lucas S."/>
            <person name="Kohara Y."/>
            <person name="Levine M."/>
            <person name="Satoh N."/>
            <person name="Rokhsar D.S."/>
        </authorList>
    </citation>
    <scope>NUCLEOTIDE SEQUENCE [LARGE SCALE GENOMIC DNA]</scope>
</reference>
<evidence type="ECO:0000256" key="3">
    <source>
        <dbReference type="ARBA" id="ARBA00022525"/>
    </source>
</evidence>
<dbReference type="Ensembl" id="ENSCINT00000004942.3">
    <property type="protein sequence ID" value="ENSCINP00000004942.3"/>
    <property type="gene ID" value="ENSCING00000002429.3"/>
</dbReference>
<evidence type="ECO:0000256" key="4">
    <source>
        <dbReference type="ARBA" id="ARBA00022729"/>
    </source>
</evidence>
<sequence>KMAWILCFCCLFVTSLLHDVTVNASQTGSEDADVRWSIDAPFTSPSSPNNLAPGSLNSLPGTTVALASSHRDVLVNAHNQARRTTSPTATNMLKMTWDNELAVLAANYARKCLFAHNRTQDRSHSRFHPVGENIYISSGKAFNTRYGSDAVRDWNNEKVDYNYQTRTCTPNRMCGHYTQVVWAETFKVGCGVATCPTVNVRGNRWTDATILICNYGPGGNYINSAPFESGATCSNCHSSDSCENKLCTNRGRDALNRPAASWLSWTPWTTCSKTCGYVGTRRRSRECNTFVNKDCGNKATEFDFTCASIPCGGTTTSGSRWNSWTQWTTCPVTCGGGRKTRERTCTTGRIQDCDGPNQQLLSCNRRPCPNWNSWRQWGSCSETCGSGRRRRSRSCNTGTDSDCVGTSESSDVCNTNVCPTGWSAWEPWGRCSHSCNRGIQLRRRRCLSLSSTDCPGSPSQTQACNSQSCTSQQAVWSNWSAWSACSTSCGNSVSTSTRTCSQTNAC</sequence>
<evidence type="ECO:0000259" key="8">
    <source>
        <dbReference type="SMART" id="SM00198"/>
    </source>
</evidence>
<dbReference type="PANTHER" id="PTHR22906">
    <property type="entry name" value="PROPERDIN"/>
    <property type="match status" value="1"/>
</dbReference>
<keyword evidence="6" id="KW-1015">Disulfide bond</keyword>
<dbReference type="PROSITE" id="PS01010">
    <property type="entry name" value="CRISP_2"/>
    <property type="match status" value="1"/>
</dbReference>
<dbReference type="InterPro" id="IPR035940">
    <property type="entry name" value="CAP_sf"/>
</dbReference>
<keyword evidence="10" id="KW-1185">Reference proteome</keyword>
<dbReference type="STRING" id="7719.ENSCINP00000004942"/>
<dbReference type="InterPro" id="IPR018244">
    <property type="entry name" value="Allrgn_V5/Tpx1_CS"/>
</dbReference>
<dbReference type="SMART" id="SM00198">
    <property type="entry name" value="SCP"/>
    <property type="match status" value="1"/>
</dbReference>
<keyword evidence="3" id="KW-0964">Secreted</keyword>
<evidence type="ECO:0000256" key="5">
    <source>
        <dbReference type="ARBA" id="ARBA00022737"/>
    </source>
</evidence>
<dbReference type="HOGENOM" id="CLU_539222_0_0_1"/>
<evidence type="ECO:0000256" key="7">
    <source>
        <dbReference type="SAM" id="SignalP"/>
    </source>
</evidence>
<dbReference type="InterPro" id="IPR036383">
    <property type="entry name" value="TSP1_rpt_sf"/>
</dbReference>
<feature type="chain" id="PRO_5003339884" description="SCP domain-containing protein" evidence="7">
    <location>
        <begin position="25"/>
        <end position="506"/>
    </location>
</feature>
<dbReference type="Proteomes" id="UP000008144">
    <property type="component" value="Unassembled WGS sequence"/>
</dbReference>
<feature type="domain" description="SCP" evidence="8">
    <location>
        <begin position="69"/>
        <end position="223"/>
    </location>
</feature>
<dbReference type="InterPro" id="IPR002413">
    <property type="entry name" value="V5_allergen-like"/>
</dbReference>